<dbReference type="EMBL" id="PJQY01001897">
    <property type="protein sequence ID" value="PQP98439.1"/>
    <property type="molecule type" value="Genomic_DNA"/>
</dbReference>
<accession>A0A314XZK4</accession>
<keyword evidence="3" id="KW-1185">Reference proteome</keyword>
<proteinExistence type="predicted"/>
<name>A0A314XZK4_PRUYE</name>
<reference evidence="2 3" key="1">
    <citation type="submission" date="2018-02" db="EMBL/GenBank/DDBJ databases">
        <title>Draft genome of wild Prunus yedoensis var. nudiflora.</title>
        <authorList>
            <person name="Baek S."/>
            <person name="Kim J.-H."/>
            <person name="Choi K."/>
            <person name="Kim G.-B."/>
            <person name="Cho A."/>
            <person name="Jang H."/>
            <person name="Shin C.-H."/>
            <person name="Yu H.-J."/>
            <person name="Mun J.-H."/>
        </authorList>
    </citation>
    <scope>NUCLEOTIDE SEQUENCE [LARGE SCALE GENOMIC DNA]</scope>
    <source>
        <strain evidence="3">cv. Jeju island</strain>
        <tissue evidence="2">Leaf</tissue>
    </source>
</reference>
<dbReference type="Proteomes" id="UP000250321">
    <property type="component" value="Unassembled WGS sequence"/>
</dbReference>
<evidence type="ECO:0000256" key="1">
    <source>
        <dbReference type="SAM" id="MobiDB-lite"/>
    </source>
</evidence>
<dbReference type="AlphaFoldDB" id="A0A314XZK4"/>
<evidence type="ECO:0000313" key="2">
    <source>
        <dbReference type="EMBL" id="PQP98439.1"/>
    </source>
</evidence>
<feature type="compositionally biased region" description="Basic and acidic residues" evidence="1">
    <location>
        <begin position="1"/>
        <end position="10"/>
    </location>
</feature>
<organism evidence="2 3">
    <name type="scientific">Prunus yedoensis var. nudiflora</name>
    <dbReference type="NCBI Taxonomy" id="2094558"/>
    <lineage>
        <taxon>Eukaryota</taxon>
        <taxon>Viridiplantae</taxon>
        <taxon>Streptophyta</taxon>
        <taxon>Embryophyta</taxon>
        <taxon>Tracheophyta</taxon>
        <taxon>Spermatophyta</taxon>
        <taxon>Magnoliopsida</taxon>
        <taxon>eudicotyledons</taxon>
        <taxon>Gunneridae</taxon>
        <taxon>Pentapetalae</taxon>
        <taxon>rosids</taxon>
        <taxon>fabids</taxon>
        <taxon>Rosales</taxon>
        <taxon>Rosaceae</taxon>
        <taxon>Amygdaloideae</taxon>
        <taxon>Amygdaleae</taxon>
        <taxon>Prunus</taxon>
    </lineage>
</organism>
<comment type="caution">
    <text evidence="2">The sequence shown here is derived from an EMBL/GenBank/DDBJ whole genome shotgun (WGS) entry which is preliminary data.</text>
</comment>
<sequence length="152" mass="16383">MTDYEGRYEGNGEDADNYGDGGSSPQPRATNHGGPDDYSDSKSQVHQELQNYAITDFLFSSDYIKLRSLRRGSVYEGTATGIAREVSGGEIRMMAMMITTVSGTLIGGGIMTETGRIGIGASLGLVRWVDLSTNPDQGHVLVHAQKGSYLRD</sequence>
<dbReference type="STRING" id="2094558.A0A314XZK4"/>
<protein>
    <submittedName>
        <fullName evidence="2">Uncharacterized protein</fullName>
    </submittedName>
</protein>
<evidence type="ECO:0000313" key="3">
    <source>
        <dbReference type="Proteomes" id="UP000250321"/>
    </source>
</evidence>
<gene>
    <name evidence="2" type="ORF">Pyn_19942</name>
</gene>
<dbReference type="OrthoDB" id="1748869at2759"/>
<feature type="region of interest" description="Disordered" evidence="1">
    <location>
        <begin position="1"/>
        <end position="45"/>
    </location>
</feature>